<evidence type="ECO:0000313" key="2">
    <source>
        <dbReference type="Proteomes" id="UP001529510"/>
    </source>
</evidence>
<sequence>SSVDGAEDREYEKLPPLDESVAAHLCPPTAIGWKAKSSHLSKPCRTTSALAGRAYTSAGQAPSALHSMVVLQVFQSKLLAGTDKSALDSTTLTELRSATDLALHATKATARAIGRSMASLVVLERHLWLTLMQMKDVDKVPCLDSPVSPNGPVQTCC</sequence>
<proteinExistence type="predicted"/>
<evidence type="ECO:0000313" key="1">
    <source>
        <dbReference type="EMBL" id="KAL0148358.1"/>
    </source>
</evidence>
<dbReference type="EMBL" id="JAMKFB020000706">
    <property type="protein sequence ID" value="KAL0148358.1"/>
    <property type="molecule type" value="Genomic_DNA"/>
</dbReference>
<comment type="caution">
    <text evidence="1">The sequence shown here is derived from an EMBL/GenBank/DDBJ whole genome shotgun (WGS) entry which is preliminary data.</text>
</comment>
<accession>A0ABD0MDJ4</accession>
<feature type="non-terminal residue" evidence="1">
    <location>
        <position position="1"/>
    </location>
</feature>
<name>A0ABD0MDJ4_CIRMR</name>
<reference evidence="1 2" key="1">
    <citation type="submission" date="2024-05" db="EMBL/GenBank/DDBJ databases">
        <title>Genome sequencing and assembly of Indian major carp, Cirrhinus mrigala (Hamilton, 1822).</title>
        <authorList>
            <person name="Mohindra V."/>
            <person name="Chowdhury L.M."/>
            <person name="Lal K."/>
            <person name="Jena J.K."/>
        </authorList>
    </citation>
    <scope>NUCLEOTIDE SEQUENCE [LARGE SCALE GENOMIC DNA]</scope>
    <source>
        <strain evidence="1">CM1030</strain>
        <tissue evidence="1">Blood</tissue>
    </source>
</reference>
<gene>
    <name evidence="1" type="ORF">M9458_056338</name>
</gene>
<dbReference type="AlphaFoldDB" id="A0ABD0MDJ4"/>
<keyword evidence="2" id="KW-1185">Reference proteome</keyword>
<organism evidence="1 2">
    <name type="scientific">Cirrhinus mrigala</name>
    <name type="common">Mrigala</name>
    <dbReference type="NCBI Taxonomy" id="683832"/>
    <lineage>
        <taxon>Eukaryota</taxon>
        <taxon>Metazoa</taxon>
        <taxon>Chordata</taxon>
        <taxon>Craniata</taxon>
        <taxon>Vertebrata</taxon>
        <taxon>Euteleostomi</taxon>
        <taxon>Actinopterygii</taxon>
        <taxon>Neopterygii</taxon>
        <taxon>Teleostei</taxon>
        <taxon>Ostariophysi</taxon>
        <taxon>Cypriniformes</taxon>
        <taxon>Cyprinidae</taxon>
        <taxon>Labeoninae</taxon>
        <taxon>Labeonini</taxon>
        <taxon>Cirrhinus</taxon>
    </lineage>
</organism>
<dbReference type="Proteomes" id="UP001529510">
    <property type="component" value="Unassembled WGS sequence"/>
</dbReference>
<dbReference type="Gene3D" id="1.10.287.3160">
    <property type="match status" value="1"/>
</dbReference>
<protein>
    <submittedName>
        <fullName evidence="1">Uncharacterized protein</fullName>
    </submittedName>
</protein>